<organism evidence="1 2">
    <name type="scientific">Stylonychia lemnae</name>
    <name type="common">Ciliate</name>
    <dbReference type="NCBI Taxonomy" id="5949"/>
    <lineage>
        <taxon>Eukaryota</taxon>
        <taxon>Sar</taxon>
        <taxon>Alveolata</taxon>
        <taxon>Ciliophora</taxon>
        <taxon>Intramacronucleata</taxon>
        <taxon>Spirotrichea</taxon>
        <taxon>Stichotrichia</taxon>
        <taxon>Sporadotrichida</taxon>
        <taxon>Oxytrichidae</taxon>
        <taxon>Stylonychinae</taxon>
        <taxon>Stylonychia</taxon>
    </lineage>
</organism>
<keyword evidence="2" id="KW-1185">Reference proteome</keyword>
<dbReference type="Proteomes" id="UP000039865">
    <property type="component" value="Unassembled WGS sequence"/>
</dbReference>
<dbReference type="InParanoid" id="A0A078AP62"/>
<sequence length="580" mass="68722">MKRLFRPLLDQLHKTYEKSTFYKAPRSRSKIQRSYKQIDITKEFEIKHKRRENEKVKKLEELYQSYDQKALEMRDIVSKQVQTTPQGNLSDQSQASEVTQLAQQEAYDKIIKSCVLTVIKYHQIKHNLFEEVNVHPEILKNLEILHYHTENNLPIEKEVIPIIFIIQLVFMLVPELFAHEINKLDVADRERFKKPQLSYTRADGEQLEVDLKFRELRQNDKEKLFSKSMQMEMYMFEQTSDVYKLYYDQLCDEIYQGGHASLFDYLILLEAMDEENRKDWEKRLLSEIQELRLINEDVKALREHIAEAENPIEIPEFIMDPQIRAEAEQLLKFANKYETFDIRDTALIPIPKYRPDFDERLRESMDVEAMIEESLPARNLSEKDQDLLSKVTMIAQAVKVDAPPVIGHDINEEYIIEEQFRKELPSDKRILVDEVYKILYFNNQDPEIVQLFKLMQIVQHTILKTKRVIDMMSFIDTELQMKKRILLDDLTRDSYAKFLENDFSRRVVEEYGDEIGLFGNAVEYLGAEGEKIQLDNYLNAKVEQIIGDQKIIQDVDKQIKLITDGQQNDFSKSKNLKPIN</sequence>
<evidence type="ECO:0000313" key="2">
    <source>
        <dbReference type="Proteomes" id="UP000039865"/>
    </source>
</evidence>
<reference evidence="1 2" key="1">
    <citation type="submission" date="2014-06" db="EMBL/GenBank/DDBJ databases">
        <authorList>
            <person name="Swart Estienne"/>
        </authorList>
    </citation>
    <scope>NUCLEOTIDE SEQUENCE [LARGE SCALE GENOMIC DNA]</scope>
    <source>
        <strain evidence="1 2">130c</strain>
    </source>
</reference>
<name>A0A078AP62_STYLE</name>
<accession>A0A078AP62</accession>
<protein>
    <submittedName>
        <fullName evidence="1">Uncharacterized protein</fullName>
    </submittedName>
</protein>
<dbReference type="AlphaFoldDB" id="A0A078AP62"/>
<evidence type="ECO:0000313" key="1">
    <source>
        <dbReference type="EMBL" id="CDW82753.1"/>
    </source>
</evidence>
<dbReference type="OMA" id="HIDIQNE"/>
<proteinExistence type="predicted"/>
<dbReference type="OrthoDB" id="312289at2759"/>
<gene>
    <name evidence="1" type="primary">Contig9816.g502</name>
    <name evidence="1" type="ORF">STYLEM_11788</name>
</gene>
<dbReference type="EMBL" id="CCKQ01011211">
    <property type="protein sequence ID" value="CDW82753.1"/>
    <property type="molecule type" value="Genomic_DNA"/>
</dbReference>